<dbReference type="EMBL" id="CM039172">
    <property type="protein sequence ID" value="KAH9785034.1"/>
    <property type="molecule type" value="Genomic_DNA"/>
</dbReference>
<reference evidence="2" key="1">
    <citation type="journal article" date="2023" name="Hortic. Res.">
        <title>A chromosome-level phased genome enabling allele-level studies in sweet orange: a case study on citrus Huanglongbing tolerance.</title>
        <authorList>
            <person name="Wu B."/>
            <person name="Yu Q."/>
            <person name="Deng Z."/>
            <person name="Duan Y."/>
            <person name="Luo F."/>
            <person name="Gmitter F. Jr."/>
        </authorList>
    </citation>
    <scope>NUCLEOTIDE SEQUENCE [LARGE SCALE GENOMIC DNA]</scope>
    <source>
        <strain evidence="2">cv. Valencia</strain>
    </source>
</reference>
<sequence>MNKKRRIFQANPKDPSPIRTTFPTEFRSSESESNAAKVDEPKTSEYAFFKKLKTNAGRRFNSHPLQKEEIQPNKFKSSEFLRGRSSPIRNSSKDFRLPIEDGVGVNLSLLHTPSVGVDLKRASTSFQDMSNLGKGMEGSKTLRPGGLFLLQNPGCSLFCQYWKPGQNENVEPLYSETWLNDDNCPPNQNKHDDLFSRKRQKLHQWVADISYPEIEELCSKGYDFVSVLLSRLFPVSNEENRFQISKSERVESVNKSNLLSLPKSNNQLKELHRTSTKNFLEAECVPYLENGSSACWLDSLRKGTSSNSGSLTYHADNVFLDCDLREPCWELRGKNKISWIDSDSAFSFPLKNYGYFRSVHIRELDDFQDPGSSLLRTEQHPLLLELDSENLTNERTSLVSKAELIMYPPTVTAFADDHGQSLHEFGQLGDSELCVPSFICEHSPNFHSLPPSHSTIYCKDDGIVDNEDIAADLNNHPLTLSSFSHMPRYAGLTEGCHNLTASGGSRTFLSPGNDRWFMREVSCKQHYDPGTEDSLSSELSLDFRKKCLAIGNSSNKYYSFTHPALQFPQNEGIFSYFHAENEDEYRMDWLSCGGILNHHGQDMVNIDDWSSFYFQISLDKEKSCPLLPYKMSWDASEGELCHEDSDVEYL</sequence>
<dbReference type="Proteomes" id="UP000829398">
    <property type="component" value="Chromosome 3"/>
</dbReference>
<proteinExistence type="predicted"/>
<evidence type="ECO:0000313" key="2">
    <source>
        <dbReference type="Proteomes" id="UP000829398"/>
    </source>
</evidence>
<organism evidence="1 2">
    <name type="scientific">Citrus sinensis</name>
    <name type="common">Sweet orange</name>
    <name type="synonym">Citrus aurantium var. sinensis</name>
    <dbReference type="NCBI Taxonomy" id="2711"/>
    <lineage>
        <taxon>Eukaryota</taxon>
        <taxon>Viridiplantae</taxon>
        <taxon>Streptophyta</taxon>
        <taxon>Embryophyta</taxon>
        <taxon>Tracheophyta</taxon>
        <taxon>Spermatophyta</taxon>
        <taxon>Magnoliopsida</taxon>
        <taxon>eudicotyledons</taxon>
        <taxon>Gunneridae</taxon>
        <taxon>Pentapetalae</taxon>
        <taxon>rosids</taxon>
        <taxon>malvids</taxon>
        <taxon>Sapindales</taxon>
        <taxon>Rutaceae</taxon>
        <taxon>Aurantioideae</taxon>
        <taxon>Citrus</taxon>
    </lineage>
</organism>
<protein>
    <submittedName>
        <fullName evidence="1">Uncharacterized protein</fullName>
    </submittedName>
</protein>
<keyword evidence="2" id="KW-1185">Reference proteome</keyword>
<evidence type="ECO:0000313" key="1">
    <source>
        <dbReference type="EMBL" id="KAH9785034.1"/>
    </source>
</evidence>
<gene>
    <name evidence="1" type="ORF">KPL71_009845</name>
</gene>
<comment type="caution">
    <text evidence="1">The sequence shown here is derived from an EMBL/GenBank/DDBJ whole genome shotgun (WGS) entry which is preliminary data.</text>
</comment>
<accession>A0ACB8MHC3</accession>
<name>A0ACB8MHC3_CITSI</name>